<reference evidence="4 5" key="1">
    <citation type="submission" date="2019-03" db="EMBL/GenBank/DDBJ databases">
        <title>Genomic Encyclopedia of Type Strains, Phase IV (KMG-IV): sequencing the most valuable type-strain genomes for metagenomic binning, comparative biology and taxonomic classification.</title>
        <authorList>
            <person name="Goeker M."/>
        </authorList>
    </citation>
    <scope>NUCLEOTIDE SEQUENCE [LARGE SCALE GENOMIC DNA]</scope>
    <source>
        <strain evidence="4 5">DSM 15969</strain>
    </source>
</reference>
<dbReference type="OrthoDB" id="9810005at2"/>
<keyword evidence="1 3" id="KW-0479">Metal-binding</keyword>
<dbReference type="PIRSF" id="PIRSF005902">
    <property type="entry name" value="DNase_TatD"/>
    <property type="match status" value="1"/>
</dbReference>
<dbReference type="EMBL" id="SLUI01000018">
    <property type="protein sequence ID" value="TCL33257.1"/>
    <property type="molecule type" value="Genomic_DNA"/>
</dbReference>
<dbReference type="AlphaFoldDB" id="A0A4R1PPB2"/>
<dbReference type="NCBIfam" id="TIGR00010">
    <property type="entry name" value="YchF/TatD family DNA exonuclease"/>
    <property type="match status" value="1"/>
</dbReference>
<dbReference type="GO" id="GO:0005829">
    <property type="term" value="C:cytosol"/>
    <property type="evidence" value="ECO:0007669"/>
    <property type="project" value="TreeGrafter"/>
</dbReference>
<dbReference type="GO" id="GO:0046872">
    <property type="term" value="F:metal ion binding"/>
    <property type="evidence" value="ECO:0007669"/>
    <property type="project" value="UniProtKB-KW"/>
</dbReference>
<feature type="binding site" evidence="3">
    <location>
        <position position="6"/>
    </location>
    <ligand>
        <name>a divalent metal cation</name>
        <dbReference type="ChEBI" id="CHEBI:60240"/>
        <label>1</label>
    </ligand>
</feature>
<keyword evidence="2" id="KW-0378">Hydrolase</keyword>
<evidence type="ECO:0000256" key="1">
    <source>
        <dbReference type="ARBA" id="ARBA00022723"/>
    </source>
</evidence>
<evidence type="ECO:0000313" key="5">
    <source>
        <dbReference type="Proteomes" id="UP000295063"/>
    </source>
</evidence>
<name>A0A4R1PPB2_9FIRM</name>
<dbReference type="GO" id="GO:0016788">
    <property type="term" value="F:hydrolase activity, acting on ester bonds"/>
    <property type="evidence" value="ECO:0007669"/>
    <property type="project" value="InterPro"/>
</dbReference>
<evidence type="ECO:0000256" key="3">
    <source>
        <dbReference type="PIRSR" id="PIRSR005902-1"/>
    </source>
</evidence>
<dbReference type="Gene3D" id="3.20.20.140">
    <property type="entry name" value="Metal-dependent hydrolases"/>
    <property type="match status" value="1"/>
</dbReference>
<accession>A0A4R1PPB2</accession>
<comment type="caution">
    <text evidence="4">The sequence shown here is derived from an EMBL/GenBank/DDBJ whole genome shotgun (WGS) entry which is preliminary data.</text>
</comment>
<dbReference type="PANTHER" id="PTHR46124:SF2">
    <property type="entry name" value="D-AMINOACYL-TRNA DEACYLASE"/>
    <property type="match status" value="1"/>
</dbReference>
<evidence type="ECO:0000256" key="2">
    <source>
        <dbReference type="ARBA" id="ARBA00022801"/>
    </source>
</evidence>
<feature type="binding site" evidence="3">
    <location>
        <position position="129"/>
    </location>
    <ligand>
        <name>a divalent metal cation</name>
        <dbReference type="ChEBI" id="CHEBI:60240"/>
        <label>2</label>
    </ligand>
</feature>
<evidence type="ECO:0000313" key="4">
    <source>
        <dbReference type="EMBL" id="TCL33257.1"/>
    </source>
</evidence>
<dbReference type="GO" id="GO:0004536">
    <property type="term" value="F:DNA nuclease activity"/>
    <property type="evidence" value="ECO:0007669"/>
    <property type="project" value="InterPro"/>
</dbReference>
<dbReference type="InterPro" id="IPR001130">
    <property type="entry name" value="TatD-like"/>
</dbReference>
<feature type="binding site" evidence="3">
    <location>
        <position position="203"/>
    </location>
    <ligand>
        <name>a divalent metal cation</name>
        <dbReference type="ChEBI" id="CHEBI:60240"/>
        <label>1</label>
    </ligand>
</feature>
<dbReference type="InterPro" id="IPR032466">
    <property type="entry name" value="Metal_Hydrolase"/>
</dbReference>
<protein>
    <submittedName>
        <fullName evidence="4">TatD DNase family protein</fullName>
    </submittedName>
</protein>
<dbReference type="SUPFAM" id="SSF51556">
    <property type="entry name" value="Metallo-dependent hydrolases"/>
    <property type="match status" value="1"/>
</dbReference>
<dbReference type="Proteomes" id="UP000295063">
    <property type="component" value="Unassembled WGS sequence"/>
</dbReference>
<dbReference type="CDD" id="cd01310">
    <property type="entry name" value="TatD_DNAse"/>
    <property type="match status" value="1"/>
</dbReference>
<dbReference type="PANTHER" id="PTHR46124">
    <property type="entry name" value="D-AMINOACYL-TRNA DEACYLASE"/>
    <property type="match status" value="1"/>
</dbReference>
<feature type="binding site" evidence="3">
    <location>
        <position position="153"/>
    </location>
    <ligand>
        <name>a divalent metal cation</name>
        <dbReference type="ChEBI" id="CHEBI:60240"/>
        <label>2</label>
    </ligand>
</feature>
<feature type="binding site" evidence="3">
    <location>
        <position position="93"/>
    </location>
    <ligand>
        <name>a divalent metal cation</name>
        <dbReference type="ChEBI" id="CHEBI:60240"/>
        <label>1</label>
    </ligand>
</feature>
<organism evidence="4 5">
    <name type="scientific">Anaerospora hongkongensis</name>
    <dbReference type="NCBI Taxonomy" id="244830"/>
    <lineage>
        <taxon>Bacteria</taxon>
        <taxon>Bacillati</taxon>
        <taxon>Bacillota</taxon>
        <taxon>Negativicutes</taxon>
        <taxon>Selenomonadales</taxon>
        <taxon>Sporomusaceae</taxon>
        <taxon>Anaerospora</taxon>
    </lineage>
</organism>
<feature type="binding site" evidence="3">
    <location>
        <position position="8"/>
    </location>
    <ligand>
        <name>a divalent metal cation</name>
        <dbReference type="ChEBI" id="CHEBI:60240"/>
        <label>1</label>
    </ligand>
</feature>
<dbReference type="InterPro" id="IPR018228">
    <property type="entry name" value="DNase_TatD-rel_CS"/>
</dbReference>
<sequence>MLFDSHAHIDDNRFDSDRLETIERARENGVTGIINIGADMASSARSVALAQAHEGIYAAVGIHPHDAKAAVNADYDRMAEWVEQEKKVVAIGEIGLDYYYDLSPREVQQEVFIRHIDLARQLRKPIIIHDRDAHGDVMNIVKKEAKGIIGVFHCYSGSLEMAKEVLKLGFYVSFAGPVTFAKSTKLKEIAAAVPLERLLVETDSPYLTPHPHRGRRNEPAHVRLVAEEVARLRGLSLEEVAEATTQNVKQLFHIV</sequence>
<keyword evidence="5" id="KW-1185">Reference proteome</keyword>
<dbReference type="FunFam" id="3.20.20.140:FF:000005">
    <property type="entry name" value="TatD family hydrolase"/>
    <property type="match status" value="1"/>
</dbReference>
<dbReference type="InterPro" id="IPR015991">
    <property type="entry name" value="TatD/YcfH-like"/>
</dbReference>
<dbReference type="PROSITE" id="PS01137">
    <property type="entry name" value="TATD_1"/>
    <property type="match status" value="1"/>
</dbReference>
<dbReference type="Pfam" id="PF01026">
    <property type="entry name" value="TatD_DNase"/>
    <property type="match status" value="1"/>
</dbReference>
<gene>
    <name evidence="4" type="ORF">EV210_11830</name>
</gene>
<dbReference type="RefSeq" id="WP_132083130.1">
    <property type="nucleotide sequence ID" value="NZ_DAMAKO010000004.1"/>
</dbReference>
<proteinExistence type="predicted"/>